<sequence>MMDSKELLALFNRLYEADPVAAAELVGHRVVCNESFLSSDVPFVCSKRGDGVITMGVVGFVNGIAKLGTGYVAAVYEDRKLTGFTIVGAEQ</sequence>
<accession>A0A5Y2S2B8</accession>
<dbReference type="EMBL" id="AAILSQ010000010">
    <property type="protein sequence ID" value="ECF6051796.1"/>
    <property type="molecule type" value="Genomic_DNA"/>
</dbReference>
<evidence type="ECO:0000313" key="1">
    <source>
        <dbReference type="EMBL" id="ECF6051796.1"/>
    </source>
</evidence>
<gene>
    <name evidence="1" type="ORF">FNN84_11370</name>
</gene>
<reference evidence="1" key="1">
    <citation type="submission" date="2019-07" db="EMBL/GenBank/DDBJ databases">
        <authorList>
            <person name="Ashton P.M."/>
            <person name="Dallman T."/>
            <person name="Nair S."/>
            <person name="De Pinna E."/>
            <person name="Peters T."/>
            <person name="Grant K."/>
        </authorList>
    </citation>
    <scope>NUCLEOTIDE SEQUENCE [LARGE SCALE GENOMIC DNA]</scope>
    <source>
        <strain evidence="1">107213</strain>
    </source>
</reference>
<organism evidence="1">
    <name type="scientific">Salmonella enterica subsp. salamae</name>
    <dbReference type="NCBI Taxonomy" id="59202"/>
    <lineage>
        <taxon>Bacteria</taxon>
        <taxon>Pseudomonadati</taxon>
        <taxon>Pseudomonadota</taxon>
        <taxon>Gammaproteobacteria</taxon>
        <taxon>Enterobacterales</taxon>
        <taxon>Enterobacteriaceae</taxon>
        <taxon>Salmonella</taxon>
    </lineage>
</organism>
<dbReference type="AlphaFoldDB" id="A0A5Y2S2B8"/>
<dbReference type="Proteomes" id="UP000839746">
    <property type="component" value="Unassembled WGS sequence"/>
</dbReference>
<comment type="caution">
    <text evidence="1">The sequence shown here is derived from an EMBL/GenBank/DDBJ whole genome shotgun (WGS) entry which is preliminary data.</text>
</comment>
<proteinExistence type="predicted"/>
<name>A0A5Y2S2B8_SALER</name>
<protein>
    <submittedName>
        <fullName evidence="1">Uncharacterized protein</fullName>
    </submittedName>
</protein>